<dbReference type="GO" id="GO:0016491">
    <property type="term" value="F:oxidoreductase activity"/>
    <property type="evidence" value="ECO:0007669"/>
    <property type="project" value="TreeGrafter"/>
</dbReference>
<dbReference type="PANTHER" id="PTHR35038">
    <property type="entry name" value="DISSIMILATORY SULFITE REDUCTASE SIRA"/>
    <property type="match status" value="1"/>
</dbReference>
<evidence type="ECO:0000256" key="1">
    <source>
        <dbReference type="ARBA" id="ARBA00022729"/>
    </source>
</evidence>
<reference evidence="3 4" key="1">
    <citation type="submission" date="2019-06" db="EMBL/GenBank/DDBJ databases">
        <title>Genomic insights into carbon and energy metabolism of Deferribacter autotrophicus revealed new metabolic traits in the phylum Deferribacteres.</title>
        <authorList>
            <person name="Slobodkin A.I."/>
            <person name="Slobodkina G.B."/>
            <person name="Allioux M."/>
            <person name="Alain K."/>
            <person name="Jebbar M."/>
            <person name="Shadrin V."/>
            <person name="Kublanov I.V."/>
            <person name="Toshchakov S.V."/>
            <person name="Bonch-Osmolovskaya E.A."/>
        </authorList>
    </citation>
    <scope>NUCLEOTIDE SEQUENCE [LARGE SCALE GENOMIC DNA]</scope>
    <source>
        <strain evidence="3 4">SL50</strain>
    </source>
</reference>
<keyword evidence="1" id="KW-0732">Signal</keyword>
<gene>
    <name evidence="3" type="ORF">FHQ18_02900</name>
</gene>
<evidence type="ECO:0000259" key="2">
    <source>
        <dbReference type="Pfam" id="PF09699"/>
    </source>
</evidence>
<keyword evidence="4" id="KW-1185">Reference proteome</keyword>
<proteinExistence type="predicted"/>
<sequence>MKKLIMIYLIFFSTVCFGFEKDITDNRLSINNCVSCHSDTIISNFCDKNVKCVNCHSGKIKKLGFLGVDYINSFILEKKDPHNSKYLCLVCHEDRGSENSINLKFDGNDVALCEQCHNEATVGIEAHSVNFTYKPSDEVKIPDNFPLKDGKVTCMTCHVFDCLEGNHSEKYLRGEYIRREKFCYNCHNATHFKKYNPHKQVDENGNLIVESCVICHKKQPDISKDRGIETVVLKGDINELCNGCHQIKGVHPTGINHLRVPNEDIKKRIKRFLRKEKIYVPFGENFKILCVTCHLPHQYEMLKNQATGKYAKRTRFSSGYELCIMCHLKD</sequence>
<dbReference type="InterPro" id="IPR051829">
    <property type="entry name" value="Multiheme_Cytochr_ET"/>
</dbReference>
<dbReference type="InterPro" id="IPR010177">
    <property type="entry name" value="Paired_CXXCH_1"/>
</dbReference>
<dbReference type="OrthoDB" id="9783112at2"/>
<evidence type="ECO:0000313" key="4">
    <source>
        <dbReference type="Proteomes" id="UP000322876"/>
    </source>
</evidence>
<dbReference type="Gene3D" id="3.90.10.10">
    <property type="entry name" value="Cytochrome C3"/>
    <property type="match status" value="1"/>
</dbReference>
<accession>A0A5A8F5E1</accession>
<dbReference type="Pfam" id="PF09699">
    <property type="entry name" value="Paired_CXXCH_1"/>
    <property type="match status" value="1"/>
</dbReference>
<dbReference type="RefSeq" id="WP_149265670.1">
    <property type="nucleotide sequence ID" value="NZ_VFJB01000003.1"/>
</dbReference>
<comment type="caution">
    <text evidence="3">The sequence shown here is derived from an EMBL/GenBank/DDBJ whole genome shotgun (WGS) entry which is preliminary data.</text>
</comment>
<dbReference type="EMBL" id="VFJB01000003">
    <property type="protein sequence ID" value="KAA0258910.1"/>
    <property type="molecule type" value="Genomic_DNA"/>
</dbReference>
<dbReference type="Proteomes" id="UP000322876">
    <property type="component" value="Unassembled WGS sequence"/>
</dbReference>
<dbReference type="AlphaFoldDB" id="A0A5A8F5E1"/>
<organism evidence="3 4">
    <name type="scientific">Deferribacter autotrophicus</name>
    <dbReference type="NCBI Taxonomy" id="500465"/>
    <lineage>
        <taxon>Bacteria</taxon>
        <taxon>Pseudomonadati</taxon>
        <taxon>Deferribacterota</taxon>
        <taxon>Deferribacteres</taxon>
        <taxon>Deferribacterales</taxon>
        <taxon>Deferribacteraceae</taxon>
        <taxon>Deferribacter</taxon>
    </lineage>
</organism>
<feature type="domain" description="Doubled CXXCH motif" evidence="2">
    <location>
        <begin position="88"/>
        <end position="120"/>
    </location>
</feature>
<protein>
    <recommendedName>
        <fullName evidence="2">Doubled CXXCH motif domain-containing protein</fullName>
    </recommendedName>
</protein>
<name>A0A5A8F5E1_9BACT</name>
<evidence type="ECO:0000313" key="3">
    <source>
        <dbReference type="EMBL" id="KAA0258910.1"/>
    </source>
</evidence>
<dbReference type="InterPro" id="IPR036280">
    <property type="entry name" value="Multihaem_cyt_sf"/>
</dbReference>
<dbReference type="SUPFAM" id="SSF48695">
    <property type="entry name" value="Multiheme cytochromes"/>
    <property type="match status" value="1"/>
</dbReference>
<dbReference type="PANTHER" id="PTHR35038:SF6">
    <property type="entry name" value="SURFACE LOCALIZED DECAHEME CYTOCHROME C LIPOPROTEIN"/>
    <property type="match status" value="1"/>
</dbReference>